<evidence type="ECO:0000259" key="9">
    <source>
        <dbReference type="PROSITE" id="PS50262"/>
    </source>
</evidence>
<evidence type="ECO:0000256" key="7">
    <source>
        <dbReference type="ARBA" id="ARBA00023224"/>
    </source>
</evidence>
<dbReference type="Gene3D" id="1.20.1070.10">
    <property type="entry name" value="Rhodopsin 7-helix transmembrane proteins"/>
    <property type="match status" value="1"/>
</dbReference>
<reference evidence="10" key="1">
    <citation type="journal article" date="2024" name="Microbiome">
        <title>Substantial viral diversity in bats and rodents from East Africa: insights into evolution, recombination, and cocirculation.</title>
        <authorList>
            <person name="Wang D."/>
            <person name="Yang X."/>
            <person name="Ren Z."/>
            <person name="Hu B."/>
            <person name="Zhao H."/>
            <person name="Yang K."/>
            <person name="Shi P."/>
            <person name="Zhang Z."/>
            <person name="Feng Q."/>
            <person name="Nawenja C.V."/>
            <person name="Obanda V."/>
            <person name="Robert K."/>
            <person name="Nalikka B."/>
            <person name="Waruhiu C.N."/>
            <person name="Ochola G.O."/>
            <person name="Onyuok S.O."/>
            <person name="Ochieng H."/>
            <person name="Li B."/>
            <person name="Zhu Y."/>
            <person name="Si H."/>
            <person name="Yin J."/>
            <person name="Kristiansen K."/>
            <person name="Jin X."/>
            <person name="Xu X."/>
            <person name="Xiao M."/>
            <person name="Agwanda B."/>
            <person name="Ommeh S."/>
            <person name="Li J."/>
            <person name="Shi Z.L."/>
        </authorList>
    </citation>
    <scope>NUCLEOTIDE SEQUENCE</scope>
    <source>
        <strain evidence="10">1A/Kenya/BAT2584/2015</strain>
    </source>
</reference>
<feature type="transmembrane region" description="Helical" evidence="8">
    <location>
        <begin position="47"/>
        <end position="70"/>
    </location>
</feature>
<keyword evidence="10" id="KW-0946">Virion</keyword>
<dbReference type="SUPFAM" id="SSF81321">
    <property type="entry name" value="Family A G protein-coupled receptor-like"/>
    <property type="match status" value="1"/>
</dbReference>
<accession>A0AAU7E1T0</accession>
<dbReference type="GO" id="GO:0007204">
    <property type="term" value="P:positive regulation of cytosolic calcium ion concentration"/>
    <property type="evidence" value="ECO:0007669"/>
    <property type="project" value="TreeGrafter"/>
</dbReference>
<feature type="transmembrane region" description="Helical" evidence="8">
    <location>
        <begin position="132"/>
        <end position="155"/>
    </location>
</feature>
<evidence type="ECO:0000256" key="2">
    <source>
        <dbReference type="ARBA" id="ARBA00022692"/>
    </source>
</evidence>
<comment type="subcellular location">
    <subcellularLocation>
        <location evidence="1">Membrane</location>
        <topology evidence="1">Multi-pass membrane protein</topology>
    </subcellularLocation>
</comment>
<dbReference type="InterPro" id="IPR050119">
    <property type="entry name" value="CCR1-9-like"/>
</dbReference>
<keyword evidence="10" id="KW-0261">Viral envelope protein</keyword>
<proteinExistence type="predicted"/>
<keyword evidence="3 8" id="KW-1133">Transmembrane helix</keyword>
<dbReference type="Pfam" id="PF00001">
    <property type="entry name" value="7tm_1"/>
    <property type="match status" value="1"/>
</dbReference>
<feature type="transmembrane region" description="Helical" evidence="8">
    <location>
        <begin position="91"/>
        <end position="112"/>
    </location>
</feature>
<dbReference type="GO" id="GO:0060326">
    <property type="term" value="P:cell chemotaxis"/>
    <property type="evidence" value="ECO:0007669"/>
    <property type="project" value="TreeGrafter"/>
</dbReference>
<evidence type="ECO:0000256" key="8">
    <source>
        <dbReference type="SAM" id="Phobius"/>
    </source>
</evidence>
<protein>
    <submittedName>
        <fullName evidence="10">Envelope glycoprotein UL33</fullName>
    </submittedName>
</protein>
<dbReference type="InterPro" id="IPR000276">
    <property type="entry name" value="GPCR_Rhodpsn"/>
</dbReference>
<dbReference type="InterPro" id="IPR017452">
    <property type="entry name" value="GPCR_Rhodpsn_7TM"/>
</dbReference>
<sequence length="210" mass="24209">MTWVAALFCGVPAAIFTTVLSHGKRDGEIMHKTCVLFFDHNHVRTTLVSFKILLCIVWGFVPVCVMTWFYSFFYKKLKQAAYKKRSRTLTFICILLISFLMLQTPYVTIALFDAYALLTWPLDCEHISHREAIVTLSKVVPNIHCVINPILYAFLGNDFYNKLKHFFRGNLFSRRAFALAQQSMNSDKAWTRTGRSGGSTLAKEITYRQK</sequence>
<evidence type="ECO:0000256" key="4">
    <source>
        <dbReference type="ARBA" id="ARBA00023040"/>
    </source>
</evidence>
<dbReference type="GO" id="GO:0019031">
    <property type="term" value="C:viral envelope"/>
    <property type="evidence" value="ECO:0007669"/>
    <property type="project" value="UniProtKB-KW"/>
</dbReference>
<dbReference type="GO" id="GO:0016493">
    <property type="term" value="F:C-C chemokine receptor activity"/>
    <property type="evidence" value="ECO:0007669"/>
    <property type="project" value="TreeGrafter"/>
</dbReference>
<evidence type="ECO:0000256" key="5">
    <source>
        <dbReference type="ARBA" id="ARBA00023136"/>
    </source>
</evidence>
<keyword evidence="2 8" id="KW-0812">Transmembrane</keyword>
<dbReference type="GO" id="GO:0019722">
    <property type="term" value="P:calcium-mediated signaling"/>
    <property type="evidence" value="ECO:0007669"/>
    <property type="project" value="TreeGrafter"/>
</dbReference>
<keyword evidence="6" id="KW-0675">Receptor</keyword>
<name>A0AAU7E1T0_9VIRU</name>
<evidence type="ECO:0000313" key="10">
    <source>
        <dbReference type="EMBL" id="XBH23690.1"/>
    </source>
</evidence>
<dbReference type="GO" id="GO:0006955">
    <property type="term" value="P:immune response"/>
    <property type="evidence" value="ECO:0007669"/>
    <property type="project" value="TreeGrafter"/>
</dbReference>
<dbReference type="PROSITE" id="PS50262">
    <property type="entry name" value="G_PROTEIN_RECEP_F1_2"/>
    <property type="match status" value="1"/>
</dbReference>
<reference evidence="10" key="2">
    <citation type="submission" date="2024-02" db="EMBL/GenBank/DDBJ databases">
        <authorList>
            <person name="Hu B."/>
        </authorList>
    </citation>
    <scope>NUCLEOTIDE SEQUENCE</scope>
    <source>
        <strain evidence="10">1A/Kenya/BAT2584/2015</strain>
    </source>
</reference>
<dbReference type="EMBL" id="PP711848">
    <property type="protein sequence ID" value="XBH23690.1"/>
    <property type="molecule type" value="Genomic_DNA"/>
</dbReference>
<dbReference type="PANTHER" id="PTHR10489:SF932">
    <property type="entry name" value="G-PROTEIN COUPLED RECEPTORS FAMILY 1 PROFILE DOMAIN-CONTAINING PROTEIN"/>
    <property type="match status" value="1"/>
</dbReference>
<evidence type="ECO:0000256" key="6">
    <source>
        <dbReference type="ARBA" id="ARBA00023170"/>
    </source>
</evidence>
<keyword evidence="4" id="KW-0297">G-protein coupled receptor</keyword>
<organism evidence="10">
    <name type="scientific">Cardioderma bat herpesvirus</name>
    <dbReference type="NCBI Taxonomy" id="3141914"/>
    <lineage>
        <taxon>Viruses</taxon>
        <taxon>Duplodnaviria</taxon>
        <taxon>Heunggongvirae</taxon>
        <taxon>Peploviricota</taxon>
        <taxon>Herviviricetes</taxon>
        <taxon>Herpesvirales</taxon>
    </lineage>
</organism>
<keyword evidence="5 8" id="KW-0472">Membrane</keyword>
<dbReference type="GO" id="GO:0016020">
    <property type="term" value="C:membrane"/>
    <property type="evidence" value="ECO:0007669"/>
    <property type="project" value="UniProtKB-SubCell"/>
</dbReference>
<keyword evidence="7" id="KW-0807">Transducer</keyword>
<dbReference type="PRINTS" id="PR00237">
    <property type="entry name" value="GPCRRHODOPSN"/>
</dbReference>
<dbReference type="PANTHER" id="PTHR10489">
    <property type="entry name" value="CELL ADHESION MOLECULE"/>
    <property type="match status" value="1"/>
</dbReference>
<feature type="domain" description="G-protein coupled receptors family 1 profile" evidence="9">
    <location>
        <begin position="1"/>
        <end position="152"/>
    </location>
</feature>
<evidence type="ECO:0000256" key="3">
    <source>
        <dbReference type="ARBA" id="ARBA00022989"/>
    </source>
</evidence>
<dbReference type="GO" id="GO:0019957">
    <property type="term" value="F:C-C chemokine binding"/>
    <property type="evidence" value="ECO:0007669"/>
    <property type="project" value="TreeGrafter"/>
</dbReference>
<evidence type="ECO:0000256" key="1">
    <source>
        <dbReference type="ARBA" id="ARBA00004141"/>
    </source>
</evidence>